<evidence type="ECO:0000256" key="1">
    <source>
        <dbReference type="SAM" id="SignalP"/>
    </source>
</evidence>
<sequence>MHGPAFVASVIWSLSVSFTVPAASTLSCEDDVVELLHMRQVRIDASSNSTQREDAGQDQVDAVRDAVRAATLSATTPDALPLLASLGTSKRPEADEQLLCPGQVGPPIDNVRRAGEFVRAGGA</sequence>
<protein>
    <recommendedName>
        <fullName evidence="4">Secreted protein</fullName>
    </recommendedName>
</protein>
<dbReference type="Proteomes" id="UP000186817">
    <property type="component" value="Unassembled WGS sequence"/>
</dbReference>
<evidence type="ECO:0000313" key="3">
    <source>
        <dbReference type="Proteomes" id="UP000186817"/>
    </source>
</evidence>
<gene>
    <name evidence="2" type="ORF">AK812_SmicGene41812</name>
</gene>
<feature type="signal peptide" evidence="1">
    <location>
        <begin position="1"/>
        <end position="25"/>
    </location>
</feature>
<name>A0A1Q9C556_SYMMI</name>
<keyword evidence="1" id="KW-0732">Signal</keyword>
<comment type="caution">
    <text evidence="2">The sequence shown here is derived from an EMBL/GenBank/DDBJ whole genome shotgun (WGS) entry which is preliminary data.</text>
</comment>
<reference evidence="2 3" key="1">
    <citation type="submission" date="2016-02" db="EMBL/GenBank/DDBJ databases">
        <title>Genome analysis of coral dinoflagellate symbionts highlights evolutionary adaptations to a symbiotic lifestyle.</title>
        <authorList>
            <person name="Aranda M."/>
            <person name="Li Y."/>
            <person name="Liew Y.J."/>
            <person name="Baumgarten S."/>
            <person name="Simakov O."/>
            <person name="Wilson M."/>
            <person name="Piel J."/>
            <person name="Ashoor H."/>
            <person name="Bougouffa S."/>
            <person name="Bajic V.B."/>
            <person name="Ryu T."/>
            <person name="Ravasi T."/>
            <person name="Bayer T."/>
            <person name="Micklem G."/>
            <person name="Kim H."/>
            <person name="Bhak J."/>
            <person name="Lajeunesse T.C."/>
            <person name="Voolstra C.R."/>
        </authorList>
    </citation>
    <scope>NUCLEOTIDE SEQUENCE [LARGE SCALE GENOMIC DNA]</scope>
    <source>
        <strain evidence="2 3">CCMP2467</strain>
    </source>
</reference>
<accession>A0A1Q9C556</accession>
<organism evidence="2 3">
    <name type="scientific">Symbiodinium microadriaticum</name>
    <name type="common">Dinoflagellate</name>
    <name type="synonym">Zooxanthella microadriatica</name>
    <dbReference type="NCBI Taxonomy" id="2951"/>
    <lineage>
        <taxon>Eukaryota</taxon>
        <taxon>Sar</taxon>
        <taxon>Alveolata</taxon>
        <taxon>Dinophyceae</taxon>
        <taxon>Suessiales</taxon>
        <taxon>Symbiodiniaceae</taxon>
        <taxon>Symbiodinium</taxon>
    </lineage>
</organism>
<dbReference type="AlphaFoldDB" id="A0A1Q9C556"/>
<dbReference type="OrthoDB" id="10489511at2759"/>
<keyword evidence="3" id="KW-1185">Reference proteome</keyword>
<evidence type="ECO:0000313" key="2">
    <source>
        <dbReference type="EMBL" id="OLP78052.1"/>
    </source>
</evidence>
<feature type="chain" id="PRO_5013385340" description="Secreted protein" evidence="1">
    <location>
        <begin position="26"/>
        <end position="123"/>
    </location>
</feature>
<dbReference type="EMBL" id="LSRX01001669">
    <property type="protein sequence ID" value="OLP78052.1"/>
    <property type="molecule type" value="Genomic_DNA"/>
</dbReference>
<proteinExistence type="predicted"/>
<evidence type="ECO:0008006" key="4">
    <source>
        <dbReference type="Google" id="ProtNLM"/>
    </source>
</evidence>